<dbReference type="AlphaFoldDB" id="A0A3S5CL72"/>
<reference evidence="1" key="1">
    <citation type="submission" date="2018-11" db="EMBL/GenBank/DDBJ databases">
        <authorList>
            <consortium name="Pathogen Informatics"/>
        </authorList>
    </citation>
    <scope>NUCLEOTIDE SEQUENCE</scope>
</reference>
<dbReference type="EMBL" id="CAAALY010033090">
    <property type="protein sequence ID" value="VEL17546.1"/>
    <property type="molecule type" value="Genomic_DNA"/>
</dbReference>
<accession>A0A3S5CL72</accession>
<comment type="caution">
    <text evidence="1">The sequence shown here is derived from an EMBL/GenBank/DDBJ whole genome shotgun (WGS) entry which is preliminary data.</text>
</comment>
<sequence>MVQDPQTLVSTGSTSPQLSSAWFSDSLSLNLPPAAGAEPNTVSGAACDLLLPDNGITAPVVHSIDPTTSTAHSVEDNVNVDSGPKFSSISQMNVLNEPLIPAAGDSSILAISTGKTMVSSSSAAPVNGVDLVSFLNDYDLGHQLIISELTGLCEEEEVLQPSSSVPIPPATLTNASLNTNAVAPDPDVVDGLLQQPSTTSCLPISYALSSESAIVAVNAPTSIYNGLLDHSCLPNHPPTSPSMQNPSVSASDSLDSQLIRSSVNTSPGIAELRMPVCLSGLPGAEEVRYRSREEVLAAILRQAALYSYDQFLYNSIFHFCHAFFPLNRF</sequence>
<proteinExistence type="predicted"/>
<keyword evidence="2" id="KW-1185">Reference proteome</keyword>
<evidence type="ECO:0000313" key="2">
    <source>
        <dbReference type="Proteomes" id="UP000784294"/>
    </source>
</evidence>
<organism evidence="1 2">
    <name type="scientific">Protopolystoma xenopodis</name>
    <dbReference type="NCBI Taxonomy" id="117903"/>
    <lineage>
        <taxon>Eukaryota</taxon>
        <taxon>Metazoa</taxon>
        <taxon>Spiralia</taxon>
        <taxon>Lophotrochozoa</taxon>
        <taxon>Platyhelminthes</taxon>
        <taxon>Monogenea</taxon>
        <taxon>Polyopisthocotylea</taxon>
        <taxon>Polystomatidea</taxon>
        <taxon>Polystomatidae</taxon>
        <taxon>Protopolystoma</taxon>
    </lineage>
</organism>
<gene>
    <name evidence="1" type="ORF">PXEA_LOCUS10986</name>
</gene>
<evidence type="ECO:0000313" key="1">
    <source>
        <dbReference type="EMBL" id="VEL17546.1"/>
    </source>
</evidence>
<protein>
    <submittedName>
        <fullName evidence="1">Uncharacterized protein</fullName>
    </submittedName>
</protein>
<name>A0A3S5CL72_9PLAT</name>
<dbReference type="Proteomes" id="UP000784294">
    <property type="component" value="Unassembled WGS sequence"/>
</dbReference>